<feature type="transmembrane region" description="Helical" evidence="9">
    <location>
        <begin position="29"/>
        <end position="54"/>
    </location>
</feature>
<keyword evidence="8 9" id="KW-0131">Cell cycle</keyword>
<keyword evidence="3 9" id="KW-0997">Cell inner membrane</keyword>
<reference evidence="11" key="1">
    <citation type="submission" date="2020-03" db="EMBL/GenBank/DDBJ databases">
        <authorList>
            <person name="Guo F."/>
        </authorList>
    </citation>
    <scope>NUCLEOTIDE SEQUENCE</scope>
    <source>
        <strain evidence="11">JCM 30134</strain>
    </source>
</reference>
<dbReference type="Gene3D" id="3.10.20.310">
    <property type="entry name" value="membrane protein fhac"/>
    <property type="match status" value="1"/>
</dbReference>
<feature type="domain" description="POTRA" evidence="10">
    <location>
        <begin position="59"/>
        <end position="128"/>
    </location>
</feature>
<evidence type="ECO:0000256" key="9">
    <source>
        <dbReference type="HAMAP-Rule" id="MF_00911"/>
    </source>
</evidence>
<dbReference type="EMBL" id="JAAONZ010000003">
    <property type="protein sequence ID" value="NHO65083.1"/>
    <property type="molecule type" value="Genomic_DNA"/>
</dbReference>
<keyword evidence="7 9" id="KW-0472">Membrane</keyword>
<dbReference type="AlphaFoldDB" id="A0A9E5JT48"/>
<dbReference type="InterPro" id="IPR026579">
    <property type="entry name" value="FtsQ"/>
</dbReference>
<comment type="similarity">
    <text evidence="9">Belongs to the FtsQ/DivIB family. FtsQ subfamily.</text>
</comment>
<evidence type="ECO:0000256" key="8">
    <source>
        <dbReference type="ARBA" id="ARBA00023306"/>
    </source>
</evidence>
<dbReference type="Proteomes" id="UP000787472">
    <property type="component" value="Unassembled WGS sequence"/>
</dbReference>
<dbReference type="InterPro" id="IPR013685">
    <property type="entry name" value="POTRA_FtsQ_type"/>
</dbReference>
<protein>
    <recommendedName>
        <fullName evidence="9">Cell division protein FtsQ</fullName>
    </recommendedName>
</protein>
<gene>
    <name evidence="9" type="primary">ftsQ</name>
    <name evidence="11" type="ORF">G8770_05955</name>
</gene>
<keyword evidence="6 9" id="KW-1133">Transmembrane helix</keyword>
<dbReference type="InterPro" id="IPR034746">
    <property type="entry name" value="POTRA"/>
</dbReference>
<evidence type="ECO:0000256" key="4">
    <source>
        <dbReference type="ARBA" id="ARBA00022618"/>
    </source>
</evidence>
<evidence type="ECO:0000256" key="3">
    <source>
        <dbReference type="ARBA" id="ARBA00022519"/>
    </source>
</evidence>
<dbReference type="InterPro" id="IPR005548">
    <property type="entry name" value="Cell_div_FtsQ/DivIB_C"/>
</dbReference>
<evidence type="ECO:0000259" key="10">
    <source>
        <dbReference type="PROSITE" id="PS51779"/>
    </source>
</evidence>
<evidence type="ECO:0000256" key="6">
    <source>
        <dbReference type="ARBA" id="ARBA00022989"/>
    </source>
</evidence>
<dbReference type="GO" id="GO:0032153">
    <property type="term" value="C:cell division site"/>
    <property type="evidence" value="ECO:0007669"/>
    <property type="project" value="UniProtKB-UniRule"/>
</dbReference>
<dbReference type="InterPro" id="IPR045335">
    <property type="entry name" value="FtsQ_C_sf"/>
</dbReference>
<dbReference type="RefSeq" id="WP_167183192.1">
    <property type="nucleotide sequence ID" value="NZ_JAAONZ010000003.1"/>
</dbReference>
<keyword evidence="5 9" id="KW-0812">Transmembrane</keyword>
<organism evidence="11 12">
    <name type="scientific">Pseudomaricurvus hydrocarbonicus</name>
    <dbReference type="NCBI Taxonomy" id="1470433"/>
    <lineage>
        <taxon>Bacteria</taxon>
        <taxon>Pseudomonadati</taxon>
        <taxon>Pseudomonadota</taxon>
        <taxon>Gammaproteobacteria</taxon>
        <taxon>Cellvibrionales</taxon>
        <taxon>Cellvibrionaceae</taxon>
        <taxon>Pseudomaricurvus</taxon>
    </lineage>
</organism>
<evidence type="ECO:0000313" key="11">
    <source>
        <dbReference type="EMBL" id="NHO65083.1"/>
    </source>
</evidence>
<dbReference type="PANTHER" id="PTHR35851">
    <property type="entry name" value="CELL DIVISION PROTEIN FTSQ"/>
    <property type="match status" value="1"/>
</dbReference>
<comment type="subunit">
    <text evidence="9">Part of a complex composed of FtsB, FtsL and FtsQ.</text>
</comment>
<keyword evidence="4 9" id="KW-0132">Cell division</keyword>
<comment type="caution">
    <text evidence="11">The sequence shown here is derived from an EMBL/GenBank/DDBJ whole genome shotgun (WGS) entry which is preliminary data.</text>
</comment>
<dbReference type="GO" id="GO:0005886">
    <property type="term" value="C:plasma membrane"/>
    <property type="evidence" value="ECO:0007669"/>
    <property type="project" value="UniProtKB-SubCell"/>
</dbReference>
<dbReference type="HAMAP" id="MF_00911">
    <property type="entry name" value="FtsQ_subfam"/>
    <property type="match status" value="1"/>
</dbReference>
<sequence length="264" mass="29790">MSRRDGTPRAVRGASRSGRVESKKYGQLILNWLANGALLSVVVVACYGGGTWLLKQLDRPVTSVKINGEFTRISQKTVAESVYDSLGDSFMKLDLDQIQKNLEGEAWIDRVRVARRWPDQLEVTIIEHKPIARWGKSGVLNHRGEVIRLGDDPEAKQLLLGLPVLGGVDGMEQEMMARYQTLNKMLLEHNLSLKELNCDATGSWAMTLSDNVVIQVGRDQVLEKMDRFLTVFDAQLQQRWAELNQVDLRYFNGVAVAWRKPDKA</sequence>
<dbReference type="GO" id="GO:0090529">
    <property type="term" value="P:cell septum assembly"/>
    <property type="evidence" value="ECO:0007669"/>
    <property type="project" value="InterPro"/>
</dbReference>
<evidence type="ECO:0000256" key="2">
    <source>
        <dbReference type="ARBA" id="ARBA00022475"/>
    </source>
</evidence>
<evidence type="ECO:0000256" key="5">
    <source>
        <dbReference type="ARBA" id="ARBA00022692"/>
    </source>
</evidence>
<comment type="function">
    <text evidence="9">Essential cell division protein. May link together the upstream cell division proteins, which are predominantly cytoplasmic, with the downstream cell division proteins, which are predominantly periplasmic. May control correct divisome assembly.</text>
</comment>
<dbReference type="Gene3D" id="3.40.50.11690">
    <property type="entry name" value="Cell division protein FtsQ/DivIB"/>
    <property type="match status" value="1"/>
</dbReference>
<proteinExistence type="inferred from homology"/>
<evidence type="ECO:0000256" key="7">
    <source>
        <dbReference type="ARBA" id="ARBA00023136"/>
    </source>
</evidence>
<comment type="subcellular location">
    <subcellularLocation>
        <location evidence="9">Cell inner membrane</location>
        <topology evidence="9">Single-pass type II membrane protein</topology>
    </subcellularLocation>
    <subcellularLocation>
        <location evidence="1">Membrane</location>
    </subcellularLocation>
    <text evidence="9">Localizes to the division septum.</text>
</comment>
<keyword evidence="2 9" id="KW-1003">Cell membrane</keyword>
<evidence type="ECO:0000256" key="1">
    <source>
        <dbReference type="ARBA" id="ARBA00004370"/>
    </source>
</evidence>
<keyword evidence="12" id="KW-1185">Reference proteome</keyword>
<dbReference type="PROSITE" id="PS51779">
    <property type="entry name" value="POTRA"/>
    <property type="match status" value="1"/>
</dbReference>
<accession>A0A9E5JT48</accession>
<dbReference type="Pfam" id="PF08478">
    <property type="entry name" value="POTRA_1"/>
    <property type="match status" value="1"/>
</dbReference>
<dbReference type="PANTHER" id="PTHR35851:SF1">
    <property type="entry name" value="CELL DIVISION PROTEIN FTSQ"/>
    <property type="match status" value="1"/>
</dbReference>
<dbReference type="Pfam" id="PF03799">
    <property type="entry name" value="FtsQ_DivIB_C"/>
    <property type="match status" value="1"/>
</dbReference>
<name>A0A9E5JT48_9GAMM</name>
<dbReference type="GO" id="GO:0043093">
    <property type="term" value="P:FtsZ-dependent cytokinesis"/>
    <property type="evidence" value="ECO:0007669"/>
    <property type="project" value="UniProtKB-UniRule"/>
</dbReference>
<evidence type="ECO:0000313" key="12">
    <source>
        <dbReference type="Proteomes" id="UP000787472"/>
    </source>
</evidence>